<dbReference type="InterPro" id="IPR015943">
    <property type="entry name" value="WD40/YVTN_repeat-like_dom_sf"/>
</dbReference>
<name>A0A3M0G998_9FLAO</name>
<dbReference type="EMBL" id="REFV01000004">
    <property type="protein sequence ID" value="RMB60998.1"/>
    <property type="molecule type" value="Genomic_DNA"/>
</dbReference>
<dbReference type="Proteomes" id="UP000281985">
    <property type="component" value="Unassembled WGS sequence"/>
</dbReference>
<comment type="caution">
    <text evidence="1">The sequence shown here is derived from an EMBL/GenBank/DDBJ whole genome shotgun (WGS) entry which is preliminary data.</text>
</comment>
<dbReference type="InterPro" id="IPR011110">
    <property type="entry name" value="Reg_prop"/>
</dbReference>
<proteinExistence type="predicted"/>
<reference evidence="1 2" key="1">
    <citation type="submission" date="2018-10" db="EMBL/GenBank/DDBJ databases">
        <title>Dokdonia luteus sp. nov., isolated from sea water.</title>
        <authorList>
            <person name="Zhou L.Y."/>
            <person name="Du Z.J."/>
        </authorList>
    </citation>
    <scope>NUCLEOTIDE SEQUENCE [LARGE SCALE GENOMIC DNA]</scope>
    <source>
        <strain evidence="1 2">SH27</strain>
    </source>
</reference>
<dbReference type="AlphaFoldDB" id="A0A3M0G998"/>
<dbReference type="RefSeq" id="WP_121916733.1">
    <property type="nucleotide sequence ID" value="NZ_REFV01000004.1"/>
</dbReference>
<dbReference type="PROSITE" id="PS51257">
    <property type="entry name" value="PROKAR_LIPOPROTEIN"/>
    <property type="match status" value="1"/>
</dbReference>
<protein>
    <recommendedName>
        <fullName evidence="3">Diguanylate cyclase</fullName>
    </recommendedName>
</protein>
<dbReference type="Gene3D" id="2.130.10.10">
    <property type="entry name" value="YVTN repeat-like/Quinoprotein amine dehydrogenase"/>
    <property type="match status" value="2"/>
</dbReference>
<keyword evidence="2" id="KW-1185">Reference proteome</keyword>
<dbReference type="Pfam" id="PF07494">
    <property type="entry name" value="Reg_prop"/>
    <property type="match status" value="3"/>
</dbReference>
<evidence type="ECO:0000313" key="1">
    <source>
        <dbReference type="EMBL" id="RMB60998.1"/>
    </source>
</evidence>
<dbReference type="SUPFAM" id="SSF63829">
    <property type="entry name" value="Calcium-dependent phosphotriesterase"/>
    <property type="match status" value="2"/>
</dbReference>
<accession>A0A3M0G998</accession>
<gene>
    <name evidence="1" type="ORF">EAX61_05815</name>
</gene>
<dbReference type="OrthoDB" id="799853at2"/>
<evidence type="ECO:0000313" key="2">
    <source>
        <dbReference type="Proteomes" id="UP000281985"/>
    </source>
</evidence>
<organism evidence="1 2">
    <name type="scientific">Dokdonia sinensis</name>
    <dbReference type="NCBI Taxonomy" id="2479847"/>
    <lineage>
        <taxon>Bacteria</taxon>
        <taxon>Pseudomonadati</taxon>
        <taxon>Bacteroidota</taxon>
        <taxon>Flavobacteriia</taxon>
        <taxon>Flavobacteriales</taxon>
        <taxon>Flavobacteriaceae</taxon>
        <taxon>Dokdonia</taxon>
    </lineage>
</organism>
<evidence type="ECO:0008006" key="3">
    <source>
        <dbReference type="Google" id="ProtNLM"/>
    </source>
</evidence>
<sequence length="364" mass="42316">MKLNIFSFLIILTFLSSCNGQNNSKVHSKKENTSVIDITKVETTKELGENIMLVYHDKQNNYWFGSSEDGLYKYDGKKILHFTTKNGLPNNGIGEIKEDHLGNIYFNTGGGIIKSDGENFNLLQVNDFESNWQLKHNDLWFKDGWDSGYVYRYDGSYLYKLKLPKTKIGEDHLLNYPNYPNPYTVYSIYKDNKGNVWFGTGGLGAFRYNGESFDWILEKDVVEIFNEPNEGSNGVRSIVEDKNGDFWFNTEYRYSIYDNATLNSNKFYSRHKSIGGLDGKKDRDLDEYLATVRDDNKNLWFVTYLNGVWKYDGSEITHYTVQDNIKDITLFSIYKDNNGDLWLGTHENGVFKFNGQTFERFKPF</sequence>